<protein>
    <recommendedName>
        <fullName evidence="3">Lipoprotein</fullName>
    </recommendedName>
</protein>
<keyword evidence="2" id="KW-1185">Reference proteome</keyword>
<comment type="caution">
    <text evidence="1">The sequence shown here is derived from an EMBL/GenBank/DDBJ whole genome shotgun (WGS) entry which is preliminary data.</text>
</comment>
<sequence>MRPSTLFALLLTFVICACGDRSPEDSCAVVCQKNALCQPGASASLCTSTCLELAADDAAYAASLSDQADCYEEQAEYYEEEKGVCVALEGGACRATPE</sequence>
<organism evidence="1 2">
    <name type="scientific">Polyangium fumosum</name>
    <dbReference type="NCBI Taxonomy" id="889272"/>
    <lineage>
        <taxon>Bacteria</taxon>
        <taxon>Pseudomonadati</taxon>
        <taxon>Myxococcota</taxon>
        <taxon>Polyangia</taxon>
        <taxon>Polyangiales</taxon>
        <taxon>Polyangiaceae</taxon>
        <taxon>Polyangium</taxon>
    </lineage>
</organism>
<name>A0A4U1JCK2_9BACT</name>
<dbReference type="RefSeq" id="WP_136930681.1">
    <property type="nucleotide sequence ID" value="NZ_SSMQ01000020.1"/>
</dbReference>
<dbReference type="AlphaFoldDB" id="A0A4U1JCK2"/>
<reference evidence="1 2" key="1">
    <citation type="submission" date="2019-04" db="EMBL/GenBank/DDBJ databases">
        <authorList>
            <person name="Li Y."/>
            <person name="Wang J."/>
        </authorList>
    </citation>
    <scope>NUCLEOTIDE SEQUENCE [LARGE SCALE GENOMIC DNA]</scope>
    <source>
        <strain evidence="1 2">DSM 14668</strain>
    </source>
</reference>
<dbReference type="EMBL" id="SSMQ01000020">
    <property type="protein sequence ID" value="TKD06253.1"/>
    <property type="molecule type" value="Genomic_DNA"/>
</dbReference>
<dbReference type="OrthoDB" id="5520665at2"/>
<dbReference type="PROSITE" id="PS51257">
    <property type="entry name" value="PROKAR_LIPOPROTEIN"/>
    <property type="match status" value="1"/>
</dbReference>
<accession>A0A4U1JCK2</accession>
<proteinExistence type="predicted"/>
<evidence type="ECO:0000313" key="2">
    <source>
        <dbReference type="Proteomes" id="UP000309215"/>
    </source>
</evidence>
<gene>
    <name evidence="1" type="ORF">E8A74_20235</name>
</gene>
<evidence type="ECO:0000313" key="1">
    <source>
        <dbReference type="EMBL" id="TKD06253.1"/>
    </source>
</evidence>
<dbReference type="Proteomes" id="UP000309215">
    <property type="component" value="Unassembled WGS sequence"/>
</dbReference>
<evidence type="ECO:0008006" key="3">
    <source>
        <dbReference type="Google" id="ProtNLM"/>
    </source>
</evidence>